<evidence type="ECO:0000313" key="2">
    <source>
        <dbReference type="EMBL" id="MFD1374242.1"/>
    </source>
</evidence>
<evidence type="ECO:0008006" key="4">
    <source>
        <dbReference type="Google" id="ProtNLM"/>
    </source>
</evidence>
<reference evidence="3" key="1">
    <citation type="journal article" date="2019" name="Int. J. Syst. Evol. Microbiol.">
        <title>The Global Catalogue of Microorganisms (GCM) 10K type strain sequencing project: providing services to taxonomists for standard genome sequencing and annotation.</title>
        <authorList>
            <consortium name="The Broad Institute Genomics Platform"/>
            <consortium name="The Broad Institute Genome Sequencing Center for Infectious Disease"/>
            <person name="Wu L."/>
            <person name="Ma J."/>
        </authorList>
    </citation>
    <scope>NUCLEOTIDE SEQUENCE [LARGE SCALE GENOMIC DNA]</scope>
    <source>
        <strain evidence="3">CCM 7526</strain>
    </source>
</reference>
<protein>
    <recommendedName>
        <fullName evidence="4">Transposase</fullName>
    </recommendedName>
</protein>
<organism evidence="2 3">
    <name type="scientific">Actinoplanes sichuanensis</name>
    <dbReference type="NCBI Taxonomy" id="512349"/>
    <lineage>
        <taxon>Bacteria</taxon>
        <taxon>Bacillati</taxon>
        <taxon>Actinomycetota</taxon>
        <taxon>Actinomycetes</taxon>
        <taxon>Micromonosporales</taxon>
        <taxon>Micromonosporaceae</taxon>
        <taxon>Actinoplanes</taxon>
    </lineage>
</organism>
<comment type="caution">
    <text evidence="2">The sequence shown here is derived from an EMBL/GenBank/DDBJ whole genome shotgun (WGS) entry which is preliminary data.</text>
</comment>
<sequence length="130" mass="14142">MTRSGKWLTGTVRCCEFSTACRWPRSLARPAPLDPARRARLTGARTSTSPLPPPPAGPLRAVRRVPADGVAMVAGQRLRVGRTYAGQTVTVMIEDTVFRVLLGDVEISTHARTSTKPVTRFKATARNRSS</sequence>
<name>A0ABW4ATL7_9ACTN</name>
<dbReference type="Proteomes" id="UP001597183">
    <property type="component" value="Unassembled WGS sequence"/>
</dbReference>
<proteinExistence type="predicted"/>
<keyword evidence="3" id="KW-1185">Reference proteome</keyword>
<dbReference type="RefSeq" id="WP_378079298.1">
    <property type="nucleotide sequence ID" value="NZ_AP028461.1"/>
</dbReference>
<gene>
    <name evidence="2" type="ORF">ACFQ5G_53695</name>
</gene>
<feature type="region of interest" description="Disordered" evidence="1">
    <location>
        <begin position="27"/>
        <end position="60"/>
    </location>
</feature>
<dbReference type="EMBL" id="JBHTMK010000079">
    <property type="protein sequence ID" value="MFD1374242.1"/>
    <property type="molecule type" value="Genomic_DNA"/>
</dbReference>
<evidence type="ECO:0000256" key="1">
    <source>
        <dbReference type="SAM" id="MobiDB-lite"/>
    </source>
</evidence>
<evidence type="ECO:0000313" key="3">
    <source>
        <dbReference type="Proteomes" id="UP001597183"/>
    </source>
</evidence>
<accession>A0ABW4ATL7</accession>